<dbReference type="Gene3D" id="3.30.2010.10">
    <property type="entry name" value="Metalloproteases ('zincins'), catalytic domain"/>
    <property type="match status" value="1"/>
</dbReference>
<dbReference type="GO" id="GO:0005789">
    <property type="term" value="C:endoplasmic reticulum membrane"/>
    <property type="evidence" value="ECO:0007669"/>
    <property type="project" value="UniProtKB-SubCell"/>
</dbReference>
<comment type="cofactor">
    <cofactor evidence="8 9">
        <name>Zn(2+)</name>
        <dbReference type="ChEBI" id="CHEBI:29105"/>
    </cofactor>
    <text evidence="8 9">Binds 1 zinc ion per subunit.</text>
</comment>
<dbReference type="PANTHER" id="PTHR10120">
    <property type="entry name" value="CAAX PRENYL PROTEASE 1"/>
    <property type="match status" value="1"/>
</dbReference>
<evidence type="ECO:0000256" key="7">
    <source>
        <dbReference type="PIRSR" id="PIRSR627057-1"/>
    </source>
</evidence>
<evidence type="ECO:0000256" key="1">
    <source>
        <dbReference type="ARBA" id="ARBA00022670"/>
    </source>
</evidence>
<evidence type="ECO:0000259" key="11">
    <source>
        <dbReference type="Pfam" id="PF16491"/>
    </source>
</evidence>
<reference evidence="12" key="1">
    <citation type="submission" date="2024-06" db="UniProtKB">
        <authorList>
            <consortium name="RefSeq"/>
        </authorList>
    </citation>
    <scope>NUCLEOTIDE SEQUENCE [LARGE SCALE GENOMIC DNA]</scope>
    <source>
        <strain evidence="12">MV2-25</strain>
    </source>
</reference>
<proteinExistence type="inferred from homology"/>
<keyword evidence="4 8" id="KW-0862">Zinc</keyword>
<evidence type="ECO:0000256" key="4">
    <source>
        <dbReference type="ARBA" id="ARBA00022833"/>
    </source>
</evidence>
<dbReference type="AlphaFoldDB" id="A0A6I8UTV0"/>
<keyword evidence="9" id="KW-0256">Endoplasmic reticulum</keyword>
<feature type="domain" description="CAAX prenyl protease 1 N-terminal" evidence="11">
    <location>
        <begin position="45"/>
        <end position="224"/>
    </location>
</feature>
<dbReference type="Proteomes" id="UP000001819">
    <property type="component" value="Chromosome 3"/>
</dbReference>
<evidence type="ECO:0000256" key="3">
    <source>
        <dbReference type="ARBA" id="ARBA00022801"/>
    </source>
</evidence>
<feature type="active site" description="Proton donor" evidence="7">
    <location>
        <position position="399"/>
    </location>
</feature>
<evidence type="ECO:0000256" key="6">
    <source>
        <dbReference type="ARBA" id="ARBA00044456"/>
    </source>
</evidence>
<dbReference type="EC" id="3.4.24.84" evidence="9"/>
<dbReference type="GO" id="GO:0046872">
    <property type="term" value="F:metal ion binding"/>
    <property type="evidence" value="ECO:0007669"/>
    <property type="project" value="UniProtKB-UniRule"/>
</dbReference>
<feature type="domain" description="Peptidase M48" evidence="10">
    <location>
        <begin position="228"/>
        <end position="452"/>
    </location>
</feature>
<keyword evidence="9" id="KW-1133">Transmembrane helix</keyword>
<organism evidence="12 13">
    <name type="scientific">Drosophila pseudoobscura pseudoobscura</name>
    <name type="common">Fruit fly</name>
    <dbReference type="NCBI Taxonomy" id="46245"/>
    <lineage>
        <taxon>Eukaryota</taxon>
        <taxon>Metazoa</taxon>
        <taxon>Ecdysozoa</taxon>
        <taxon>Arthropoda</taxon>
        <taxon>Hexapoda</taxon>
        <taxon>Insecta</taxon>
        <taxon>Pterygota</taxon>
        <taxon>Neoptera</taxon>
        <taxon>Endopterygota</taxon>
        <taxon>Diptera</taxon>
        <taxon>Brachycera</taxon>
        <taxon>Muscomorpha</taxon>
        <taxon>Ephydroidea</taxon>
        <taxon>Drosophilidae</taxon>
        <taxon>Drosophila</taxon>
        <taxon>Sophophora</taxon>
    </lineage>
</organism>
<dbReference type="FunFam" id="3.30.2010.10:FF:000010">
    <property type="entry name" value="M48 family peptidase"/>
    <property type="match status" value="1"/>
</dbReference>
<dbReference type="InterPro" id="IPR027057">
    <property type="entry name" value="CAXX_Prtase_1"/>
</dbReference>
<evidence type="ECO:0000259" key="10">
    <source>
        <dbReference type="Pfam" id="PF01435"/>
    </source>
</evidence>
<feature type="binding site" evidence="8">
    <location>
        <position position="314"/>
    </location>
    <ligand>
        <name>Zn(2+)</name>
        <dbReference type="ChEBI" id="CHEBI:29105"/>
        <note>catalytic</note>
    </ligand>
</feature>
<dbReference type="InterPro" id="IPR032456">
    <property type="entry name" value="Peptidase_M48_N"/>
</dbReference>
<keyword evidence="9" id="KW-0472">Membrane</keyword>
<feature type="active site" evidence="7">
    <location>
        <position position="315"/>
    </location>
</feature>
<comment type="similarity">
    <text evidence="9">Belongs to the peptidase M48A family.</text>
</comment>
<gene>
    <name evidence="13" type="primary">ste24b</name>
</gene>
<feature type="binding site" evidence="8">
    <location>
        <position position="395"/>
    </location>
    <ligand>
        <name>Zn(2+)</name>
        <dbReference type="ChEBI" id="CHEBI:29105"/>
        <note>catalytic</note>
    </ligand>
</feature>
<dbReference type="GO" id="GO:0004222">
    <property type="term" value="F:metalloendopeptidase activity"/>
    <property type="evidence" value="ECO:0007669"/>
    <property type="project" value="UniProtKB-UniRule"/>
</dbReference>
<feature type="transmembrane region" description="Helical" evidence="9">
    <location>
        <begin position="361"/>
        <end position="382"/>
    </location>
</feature>
<dbReference type="KEGG" id="dpo:4804192"/>
<dbReference type="InterPro" id="IPR001915">
    <property type="entry name" value="Peptidase_M48"/>
</dbReference>
<feature type="transmembrane region" description="Helical" evidence="9">
    <location>
        <begin position="327"/>
        <end position="346"/>
    </location>
</feature>
<evidence type="ECO:0000256" key="5">
    <source>
        <dbReference type="ARBA" id="ARBA00023049"/>
    </source>
</evidence>
<keyword evidence="5 9" id="KW-0482">Metalloprotease</keyword>
<name>A0A6I8UTV0_DROPS</name>
<keyword evidence="12" id="KW-1185">Reference proteome</keyword>
<feature type="binding site" evidence="8">
    <location>
        <position position="318"/>
    </location>
    <ligand>
        <name>Zn(2+)</name>
        <dbReference type="ChEBI" id="CHEBI:29105"/>
        <note>catalytic</note>
    </ligand>
</feature>
<comment type="subcellular location">
    <subcellularLocation>
        <location evidence="9">Endoplasmic reticulum membrane</location>
        <topology evidence="9">Multi-pass membrane protein</topology>
    </subcellularLocation>
</comment>
<evidence type="ECO:0000313" key="12">
    <source>
        <dbReference type="Proteomes" id="UP000001819"/>
    </source>
</evidence>
<feature type="transmembrane region" description="Helical" evidence="9">
    <location>
        <begin position="18"/>
        <end position="39"/>
    </location>
</feature>
<feature type="transmembrane region" description="Helical" evidence="9">
    <location>
        <begin position="197"/>
        <end position="218"/>
    </location>
</feature>
<accession>A0A6I8UTV0</accession>
<dbReference type="GO" id="GO:0071586">
    <property type="term" value="P:CAAX-box protein processing"/>
    <property type="evidence" value="ECO:0007669"/>
    <property type="project" value="UniProtKB-UniRule"/>
</dbReference>
<feature type="transmembrane region" description="Helical" evidence="9">
    <location>
        <begin position="114"/>
        <end position="135"/>
    </location>
</feature>
<dbReference type="CDD" id="cd07343">
    <property type="entry name" value="M48A_Zmpste24p_like"/>
    <property type="match status" value="1"/>
</dbReference>
<evidence type="ECO:0000256" key="8">
    <source>
        <dbReference type="PIRSR" id="PIRSR627057-2"/>
    </source>
</evidence>
<keyword evidence="9" id="KW-0812">Transmembrane</keyword>
<dbReference type="InParanoid" id="A0A6I8UTV0"/>
<reference evidence="13" key="2">
    <citation type="submission" date="2025-08" db="UniProtKB">
        <authorList>
            <consortium name="RefSeq"/>
        </authorList>
    </citation>
    <scope>IDENTIFICATION</scope>
    <source>
        <strain evidence="13">MV-25-SWS-2005</strain>
        <tissue evidence="13">Whole body</tissue>
    </source>
</reference>
<dbReference type="Pfam" id="PF16491">
    <property type="entry name" value="Peptidase_M48_N"/>
    <property type="match status" value="1"/>
</dbReference>
<keyword evidence="2 8" id="KW-0479">Metal-binding</keyword>
<dbReference type="Pfam" id="PF01435">
    <property type="entry name" value="Peptidase_M48"/>
    <property type="match status" value="1"/>
</dbReference>
<evidence type="ECO:0000313" key="13">
    <source>
        <dbReference type="RefSeq" id="XP_001360794.4"/>
    </source>
</evidence>
<sequence length="458" mass="52859">MPSSSSNMSAYFWDKPDIILFIMIAVLVVDNLWAVYLLIREIIAVHEVEKVPSVISAHLPQELFNKMRTYMIHKSWFTIVNMLLIVVFSGIMELYFGFYPWLWKVATKCSLSKWMQHEACVSIFFVLLLSIYMTLKACPGMLYSKMCLSDLHKRRTQSWTSRIGCEIMETILAIIIMSLIVVSIVFMVLWLEEYTAVGLYVQSLLLTVLLILLVPFLIDPVLGKRVPLENLTLLSELEHLTNVVDFPMHQVHILRVNDPNASSNAFFYGCCCLKRIVIFDTLLLNRGRKDLSTLEPEEVGKGLRDSQVAAVVAHELGHWVNGHFYKAFFMFQLHMILMLCLFHVLFSHGPIYQAVGFEEGLQPIIVGFLIIFGFVMTPYMTLSNFCMLSATRHFEYQADSFAWEMGYSKDLRQALLKLYADNLAFPITDPCYSSWNHTHPSMLDRLNRLEKLQQRRSS</sequence>
<evidence type="ECO:0000256" key="2">
    <source>
        <dbReference type="ARBA" id="ARBA00022723"/>
    </source>
</evidence>
<feature type="transmembrane region" description="Helical" evidence="9">
    <location>
        <begin position="171"/>
        <end position="191"/>
    </location>
</feature>
<keyword evidence="1 9" id="KW-0645">Protease</keyword>
<comment type="function">
    <text evidence="9">Proteolytically removes the C-terminal three residues of farnesylated proteins.</text>
</comment>
<feature type="transmembrane region" description="Helical" evidence="9">
    <location>
        <begin position="76"/>
        <end position="102"/>
    </location>
</feature>
<dbReference type="RefSeq" id="XP_001360794.4">
    <property type="nucleotide sequence ID" value="XM_001360757.4"/>
</dbReference>
<protein>
    <recommendedName>
        <fullName evidence="9">CAAX prenyl protease</fullName>
        <ecNumber evidence="9">3.4.24.84</ecNumber>
    </recommendedName>
</protein>
<comment type="catalytic activity">
    <reaction evidence="6 9">
        <text>Hydrolyzes the peptide bond -P2-(S-farnesyl or geranylgeranyl)C-P1'-P2'-P3'-COOH where P1' and P2' are amino acids with aliphatic side chains and P3' is any C-terminal residue.</text>
        <dbReference type="EC" id="3.4.24.84"/>
    </reaction>
</comment>
<keyword evidence="3 9" id="KW-0378">Hydrolase</keyword>
<evidence type="ECO:0000256" key="9">
    <source>
        <dbReference type="RuleBase" id="RU366005"/>
    </source>
</evidence>